<evidence type="ECO:0000313" key="1">
    <source>
        <dbReference type="EMBL" id="BAD19078.1"/>
    </source>
</evidence>
<protein>
    <submittedName>
        <fullName evidence="2">Uncharacterized protein</fullName>
    </submittedName>
</protein>
<dbReference type="AlphaFoldDB" id="Q6K8Y1"/>
<evidence type="ECO:0000313" key="3">
    <source>
        <dbReference type="Proteomes" id="UP000000763"/>
    </source>
</evidence>
<reference evidence="1" key="1">
    <citation type="submission" date="2001-08" db="EMBL/GenBank/DDBJ databases">
        <title>Oryza sativa nipponbare(GA3) genomic DNA, chromosome 2, BAC clone:OJ1004_E04.</title>
        <authorList>
            <person name="Sasaki T."/>
            <person name="Matsumoto T."/>
            <person name="Yamamoto K."/>
        </authorList>
    </citation>
    <scope>NUCLEOTIDE SEQUENCE</scope>
</reference>
<dbReference type="Proteomes" id="UP000000763">
    <property type="component" value="Chromosome 2"/>
</dbReference>
<sequence>MGNGGGGVVCSAPSSRIFRVEISLLSPGDSTRVRSGPCTGVVLHLSPQIHPTSGRRRRGPFRRARLPERLAIGAATGSVRWKGRERVVPGGNELKWGEMKLGAAVPICSHPRGEGGWARKMPPHGPRSPVILGLPALLAARES</sequence>
<name>Q6K8Y1_ORYSJ</name>
<evidence type="ECO:0000313" key="2">
    <source>
        <dbReference type="EMBL" id="BAD19279.1"/>
    </source>
</evidence>
<dbReference type="EMBL" id="AP004094">
    <property type="protein sequence ID" value="BAD19279.1"/>
    <property type="molecule type" value="Genomic_DNA"/>
</dbReference>
<accession>Q6K8Y1</accession>
<reference evidence="3" key="4">
    <citation type="journal article" date="2008" name="Nucleic Acids Res.">
        <title>The rice annotation project database (RAP-DB): 2008 update.</title>
        <authorList>
            <consortium name="The rice annotation project (RAP)"/>
        </authorList>
    </citation>
    <scope>GENOME REANNOTATION</scope>
    <source>
        <strain evidence="3">cv. Nipponbare</strain>
    </source>
</reference>
<dbReference type="EMBL" id="AP003975">
    <property type="protein sequence ID" value="BAD19078.1"/>
    <property type="molecule type" value="Genomic_DNA"/>
</dbReference>
<organism evidence="2 3">
    <name type="scientific">Oryza sativa subsp. japonica</name>
    <name type="common">Rice</name>
    <dbReference type="NCBI Taxonomy" id="39947"/>
    <lineage>
        <taxon>Eukaryota</taxon>
        <taxon>Viridiplantae</taxon>
        <taxon>Streptophyta</taxon>
        <taxon>Embryophyta</taxon>
        <taxon>Tracheophyta</taxon>
        <taxon>Spermatophyta</taxon>
        <taxon>Magnoliopsida</taxon>
        <taxon>Liliopsida</taxon>
        <taxon>Poales</taxon>
        <taxon>Poaceae</taxon>
        <taxon>BOP clade</taxon>
        <taxon>Oryzoideae</taxon>
        <taxon>Oryzeae</taxon>
        <taxon>Oryzinae</taxon>
        <taxon>Oryza</taxon>
        <taxon>Oryza sativa</taxon>
    </lineage>
</organism>
<reference evidence="2" key="2">
    <citation type="submission" date="2001-08" db="EMBL/GenBank/DDBJ databases">
        <title>Oryza sativa nipponbare(GA3) genomic DNA, chromosome 2, BAC clone:OJ1695_H09.</title>
        <authorList>
            <person name="Sasaki T."/>
            <person name="Matsumoto T."/>
            <person name="Yamamoto K."/>
        </authorList>
    </citation>
    <scope>NUCLEOTIDE SEQUENCE</scope>
</reference>
<proteinExistence type="predicted"/>
<reference evidence="3" key="3">
    <citation type="journal article" date="2005" name="Nature">
        <title>The map-based sequence of the rice genome.</title>
        <authorList>
            <consortium name="International rice genome sequencing project (IRGSP)"/>
            <person name="Matsumoto T."/>
            <person name="Wu J."/>
            <person name="Kanamori H."/>
            <person name="Katayose Y."/>
            <person name="Fujisawa M."/>
            <person name="Namiki N."/>
            <person name="Mizuno H."/>
            <person name="Yamamoto K."/>
            <person name="Antonio B.A."/>
            <person name="Baba T."/>
            <person name="Sakata K."/>
            <person name="Nagamura Y."/>
            <person name="Aoki H."/>
            <person name="Arikawa K."/>
            <person name="Arita K."/>
            <person name="Bito T."/>
            <person name="Chiden Y."/>
            <person name="Fujitsuka N."/>
            <person name="Fukunaka R."/>
            <person name="Hamada M."/>
            <person name="Harada C."/>
            <person name="Hayashi A."/>
            <person name="Hijishita S."/>
            <person name="Honda M."/>
            <person name="Hosokawa S."/>
            <person name="Ichikawa Y."/>
            <person name="Idonuma A."/>
            <person name="Iijima M."/>
            <person name="Ikeda M."/>
            <person name="Ikeno M."/>
            <person name="Ito K."/>
            <person name="Ito S."/>
            <person name="Ito T."/>
            <person name="Ito Y."/>
            <person name="Ito Y."/>
            <person name="Iwabuchi A."/>
            <person name="Kamiya K."/>
            <person name="Karasawa W."/>
            <person name="Kurita K."/>
            <person name="Katagiri S."/>
            <person name="Kikuta A."/>
            <person name="Kobayashi H."/>
            <person name="Kobayashi N."/>
            <person name="Machita K."/>
            <person name="Maehara T."/>
            <person name="Masukawa M."/>
            <person name="Mizubayashi T."/>
            <person name="Mukai Y."/>
            <person name="Nagasaki H."/>
            <person name="Nagata Y."/>
            <person name="Naito S."/>
            <person name="Nakashima M."/>
            <person name="Nakama Y."/>
            <person name="Nakamichi Y."/>
            <person name="Nakamura M."/>
            <person name="Meguro A."/>
            <person name="Negishi M."/>
            <person name="Ohta I."/>
            <person name="Ohta T."/>
            <person name="Okamoto M."/>
            <person name="Ono N."/>
            <person name="Saji S."/>
            <person name="Sakaguchi M."/>
            <person name="Sakai K."/>
            <person name="Shibata M."/>
            <person name="Shimokawa T."/>
            <person name="Song J."/>
            <person name="Takazaki Y."/>
            <person name="Terasawa K."/>
            <person name="Tsugane M."/>
            <person name="Tsuji K."/>
            <person name="Ueda S."/>
            <person name="Waki K."/>
            <person name="Yamagata H."/>
            <person name="Yamamoto M."/>
            <person name="Yamamoto S."/>
            <person name="Yamane H."/>
            <person name="Yoshiki S."/>
            <person name="Yoshihara R."/>
            <person name="Yukawa K."/>
            <person name="Zhong H."/>
            <person name="Yano M."/>
            <person name="Yuan Q."/>
            <person name="Ouyang S."/>
            <person name="Liu J."/>
            <person name="Jones K.M."/>
            <person name="Gansberger K."/>
            <person name="Moffat K."/>
            <person name="Hill J."/>
            <person name="Bera J."/>
            <person name="Fadrosh D."/>
            <person name="Jin S."/>
            <person name="Johri S."/>
            <person name="Kim M."/>
            <person name="Overton L."/>
            <person name="Reardon M."/>
            <person name="Tsitrin T."/>
            <person name="Vuong H."/>
            <person name="Weaver B."/>
            <person name="Ciecko A."/>
            <person name="Tallon L."/>
            <person name="Jackson J."/>
            <person name="Pai G."/>
            <person name="Aken S.V."/>
            <person name="Utterback T."/>
            <person name="Reidmuller S."/>
            <person name="Feldblyum T."/>
            <person name="Hsiao J."/>
            <person name="Zismann V."/>
            <person name="Iobst S."/>
            <person name="de Vazeille A.R."/>
            <person name="Buell C.R."/>
            <person name="Ying K."/>
            <person name="Li Y."/>
            <person name="Lu T."/>
            <person name="Huang Y."/>
            <person name="Zhao Q."/>
            <person name="Feng Q."/>
            <person name="Zhang L."/>
            <person name="Zhu J."/>
            <person name="Weng Q."/>
            <person name="Mu J."/>
            <person name="Lu Y."/>
            <person name="Fan D."/>
            <person name="Liu Y."/>
            <person name="Guan J."/>
            <person name="Zhang Y."/>
            <person name="Yu S."/>
            <person name="Liu X."/>
            <person name="Zhang Y."/>
            <person name="Hong G."/>
            <person name="Han B."/>
            <person name="Choisne N."/>
            <person name="Demange N."/>
            <person name="Orjeda G."/>
            <person name="Samain S."/>
            <person name="Cattolico L."/>
            <person name="Pelletier E."/>
            <person name="Couloux A."/>
            <person name="Segurens B."/>
            <person name="Wincker P."/>
            <person name="D'Hont A."/>
            <person name="Scarpelli C."/>
            <person name="Weissenbach J."/>
            <person name="Salanoubat M."/>
            <person name="Quetier F."/>
            <person name="Yu Y."/>
            <person name="Kim H.R."/>
            <person name="Rambo T."/>
            <person name="Currie J."/>
            <person name="Collura K."/>
            <person name="Luo M."/>
            <person name="Yang T."/>
            <person name="Ammiraju J.S.S."/>
            <person name="Engler F."/>
            <person name="Soderlund C."/>
            <person name="Wing R.A."/>
            <person name="Palmer L.E."/>
            <person name="de la Bastide M."/>
            <person name="Spiegel L."/>
            <person name="Nascimento L."/>
            <person name="Zutavern T."/>
            <person name="O'Shaughnessy A."/>
            <person name="Dike S."/>
            <person name="Dedhia N."/>
            <person name="Preston R."/>
            <person name="Balija V."/>
            <person name="McCombie W.R."/>
            <person name="Chow T."/>
            <person name="Chen H."/>
            <person name="Chung M."/>
            <person name="Chen C."/>
            <person name="Shaw J."/>
            <person name="Wu H."/>
            <person name="Hsiao K."/>
            <person name="Chao Y."/>
            <person name="Chu M."/>
            <person name="Cheng C."/>
            <person name="Hour A."/>
            <person name="Lee P."/>
            <person name="Lin S."/>
            <person name="Lin Y."/>
            <person name="Liou J."/>
            <person name="Liu S."/>
            <person name="Hsing Y."/>
            <person name="Raghuvanshi S."/>
            <person name="Mohanty A."/>
            <person name="Bharti A.K."/>
            <person name="Gaur A."/>
            <person name="Gupta V."/>
            <person name="Kumar D."/>
            <person name="Ravi V."/>
            <person name="Vij S."/>
            <person name="Kapur A."/>
            <person name="Khurana P."/>
            <person name="Khurana P."/>
            <person name="Khurana J.P."/>
            <person name="Tyagi A.K."/>
            <person name="Gaikwad K."/>
            <person name="Singh A."/>
            <person name="Dalal V."/>
            <person name="Srivastava S."/>
            <person name="Dixit A."/>
            <person name="Pal A.K."/>
            <person name="Ghazi I.A."/>
            <person name="Yadav M."/>
            <person name="Pandit A."/>
            <person name="Bhargava A."/>
            <person name="Sureshbabu K."/>
            <person name="Batra K."/>
            <person name="Sharma T.R."/>
            <person name="Mohapatra T."/>
            <person name="Singh N.K."/>
            <person name="Messing J."/>
            <person name="Nelson A.B."/>
            <person name="Fuks G."/>
            <person name="Kavchok S."/>
            <person name="Keizer G."/>
            <person name="Linton E."/>
            <person name="Llaca V."/>
            <person name="Song R."/>
            <person name="Tanyolac B."/>
            <person name="Young S."/>
            <person name="Ho-Il K."/>
            <person name="Hahn J.H."/>
            <person name="Sangsakoo G."/>
            <person name="Vanavichit A."/>
            <person name="de Mattos Luiz.A.T."/>
            <person name="Zimmer P.D."/>
            <person name="Malone G."/>
            <person name="Dellagostin O."/>
            <person name="de Oliveira A.C."/>
            <person name="Bevan M."/>
            <person name="Bancroft I."/>
            <person name="Minx P."/>
            <person name="Cordum H."/>
            <person name="Wilson R."/>
            <person name="Cheng Z."/>
            <person name="Jin W."/>
            <person name="Jiang J."/>
            <person name="Leong S.A."/>
            <person name="Iwama H."/>
            <person name="Gojobori T."/>
            <person name="Itoh T."/>
            <person name="Niimura Y."/>
            <person name="Fujii Y."/>
            <person name="Habara T."/>
            <person name="Sakai H."/>
            <person name="Sato Y."/>
            <person name="Wilson G."/>
            <person name="Kumar K."/>
            <person name="McCouch S."/>
            <person name="Juretic N."/>
            <person name="Hoen D."/>
            <person name="Wright S."/>
            <person name="Bruskiewich R."/>
            <person name="Bureau T."/>
            <person name="Miyao A."/>
            <person name="Hirochika H."/>
            <person name="Nishikawa T."/>
            <person name="Kadowaki K."/>
            <person name="Sugiura M."/>
            <person name="Burr B."/>
            <person name="Sasaki T."/>
        </authorList>
    </citation>
    <scope>NUCLEOTIDE SEQUENCE [LARGE SCALE GENOMIC DNA]</scope>
    <source>
        <strain evidence="3">cv. Nipponbare</strain>
    </source>
</reference>
<gene>
    <name evidence="1" type="ORF">OJ1004_E04.7</name>
    <name evidence="2" type="ORF">OJ1695_H09.22</name>
</gene>